<keyword evidence="4 7" id="KW-1133">Transmembrane helix</keyword>
<evidence type="ECO:0000256" key="3">
    <source>
        <dbReference type="ARBA" id="ARBA00022692"/>
    </source>
</evidence>
<dbReference type="AlphaFoldDB" id="X0T835"/>
<dbReference type="InterPro" id="IPR013525">
    <property type="entry name" value="ABC2_TM"/>
</dbReference>
<feature type="domain" description="ABC-2 type transporter transmembrane" evidence="8">
    <location>
        <begin position="16"/>
        <end position="268"/>
    </location>
</feature>
<dbReference type="SUPFAM" id="SSF53850">
    <property type="entry name" value="Periplasmic binding protein-like II"/>
    <property type="match status" value="1"/>
</dbReference>
<organism evidence="9">
    <name type="scientific">marine sediment metagenome</name>
    <dbReference type="NCBI Taxonomy" id="412755"/>
    <lineage>
        <taxon>unclassified sequences</taxon>
        <taxon>metagenomes</taxon>
        <taxon>ecological metagenomes</taxon>
    </lineage>
</organism>
<evidence type="ECO:0000256" key="7">
    <source>
        <dbReference type="SAM" id="Phobius"/>
    </source>
</evidence>
<comment type="caution">
    <text evidence="9">The sequence shown here is derived from an EMBL/GenBank/DDBJ whole genome shotgun (WGS) entry which is preliminary data.</text>
</comment>
<proteinExistence type="predicted"/>
<dbReference type="EMBL" id="BARS01019328">
    <property type="protein sequence ID" value="GAF89658.1"/>
    <property type="molecule type" value="Genomic_DNA"/>
</dbReference>
<keyword evidence="2" id="KW-1003">Cell membrane</keyword>
<gene>
    <name evidence="9" type="ORF">S01H1_31336</name>
</gene>
<evidence type="ECO:0000256" key="2">
    <source>
        <dbReference type="ARBA" id="ARBA00022475"/>
    </source>
</evidence>
<dbReference type="PANTHER" id="PTHR30294:SF29">
    <property type="entry name" value="MULTIDRUG ABC TRANSPORTER PERMEASE YBHS-RELATED"/>
    <property type="match status" value="1"/>
</dbReference>
<feature type="non-terminal residue" evidence="9">
    <location>
        <position position="1"/>
    </location>
</feature>
<protein>
    <recommendedName>
        <fullName evidence="8">ABC-2 type transporter transmembrane domain-containing protein</fullName>
    </recommendedName>
</protein>
<dbReference type="GO" id="GO:0005886">
    <property type="term" value="C:plasma membrane"/>
    <property type="evidence" value="ECO:0007669"/>
    <property type="project" value="UniProtKB-SubCell"/>
</dbReference>
<evidence type="ECO:0000256" key="6">
    <source>
        <dbReference type="SAM" id="Coils"/>
    </source>
</evidence>
<keyword evidence="5 7" id="KW-0472">Membrane</keyword>
<reference evidence="9" key="1">
    <citation type="journal article" date="2014" name="Front. Microbiol.">
        <title>High frequency of phylogenetically diverse reductive dehalogenase-homologous genes in deep subseafloor sedimentary metagenomes.</title>
        <authorList>
            <person name="Kawai M."/>
            <person name="Futagami T."/>
            <person name="Toyoda A."/>
            <person name="Takaki Y."/>
            <person name="Nishi S."/>
            <person name="Hori S."/>
            <person name="Arai W."/>
            <person name="Tsubouchi T."/>
            <person name="Morono Y."/>
            <person name="Uchiyama I."/>
            <person name="Ito T."/>
            <person name="Fujiyama A."/>
            <person name="Inagaki F."/>
            <person name="Takami H."/>
        </authorList>
    </citation>
    <scope>NUCLEOTIDE SEQUENCE</scope>
    <source>
        <strain evidence="9">Expedition CK06-06</strain>
    </source>
</reference>
<feature type="transmembrane region" description="Helical" evidence="7">
    <location>
        <begin position="18"/>
        <end position="39"/>
    </location>
</feature>
<comment type="subcellular location">
    <subcellularLocation>
        <location evidence="1">Cell membrane</location>
        <topology evidence="1">Multi-pass membrane protein</topology>
    </subcellularLocation>
</comment>
<keyword evidence="3 7" id="KW-0812">Transmembrane</keyword>
<name>X0T835_9ZZZZ</name>
<keyword evidence="6" id="KW-0175">Coiled coil</keyword>
<dbReference type="InterPro" id="IPR051449">
    <property type="entry name" value="ABC-2_transporter_component"/>
</dbReference>
<evidence type="ECO:0000256" key="5">
    <source>
        <dbReference type="ARBA" id="ARBA00023136"/>
    </source>
</evidence>
<evidence type="ECO:0000256" key="4">
    <source>
        <dbReference type="ARBA" id="ARBA00022989"/>
    </source>
</evidence>
<dbReference type="PANTHER" id="PTHR30294">
    <property type="entry name" value="MEMBRANE COMPONENT OF ABC TRANSPORTER YHHJ-RELATED"/>
    <property type="match status" value="1"/>
</dbReference>
<sequence length="275" mass="30856">ILSVIKREYIQTVRTKGFIIGTILGPVLMVAIIGVPVLVSLISVGDQQKIGVIDLTQEIFVELDKKLDHRLNDGRRRYLLEKIKLSSDIQEEELEELRNSLRNEVLNNNLSAYLFIPGNILEGESAEYVSEHTTDFDELRRIDEALNSVIIEIRLKGEGLDPQKIAKYIKRVGLKPIKLTKRGEEEDTGGTFMYSYIFALILYMALILYGAATMRGVLEEKTSRVVEVILSSLKPFQLMAGKILGIGAVGLTQFSIWGFFGIFAFRYGKSLIPAG</sequence>
<feature type="coiled-coil region" evidence="6">
    <location>
        <begin position="80"/>
        <end position="107"/>
    </location>
</feature>
<feature type="transmembrane region" description="Helical" evidence="7">
    <location>
        <begin position="243"/>
        <end position="265"/>
    </location>
</feature>
<dbReference type="Pfam" id="PF12698">
    <property type="entry name" value="ABC2_membrane_3"/>
    <property type="match status" value="1"/>
</dbReference>
<evidence type="ECO:0000313" key="9">
    <source>
        <dbReference type="EMBL" id="GAF89658.1"/>
    </source>
</evidence>
<feature type="transmembrane region" description="Helical" evidence="7">
    <location>
        <begin position="191"/>
        <end position="212"/>
    </location>
</feature>
<evidence type="ECO:0000256" key="1">
    <source>
        <dbReference type="ARBA" id="ARBA00004651"/>
    </source>
</evidence>
<dbReference type="GO" id="GO:0140359">
    <property type="term" value="F:ABC-type transporter activity"/>
    <property type="evidence" value="ECO:0007669"/>
    <property type="project" value="InterPro"/>
</dbReference>
<feature type="non-terminal residue" evidence="9">
    <location>
        <position position="275"/>
    </location>
</feature>
<accession>X0T835</accession>
<evidence type="ECO:0000259" key="8">
    <source>
        <dbReference type="Pfam" id="PF12698"/>
    </source>
</evidence>